<protein>
    <recommendedName>
        <fullName evidence="3">Xylanolytic transcriptional activator regulatory domain-containing protein</fullName>
    </recommendedName>
</protein>
<feature type="region of interest" description="Disordered" evidence="2">
    <location>
        <begin position="1"/>
        <end position="39"/>
    </location>
</feature>
<feature type="domain" description="Xylanolytic transcriptional activator regulatory" evidence="3">
    <location>
        <begin position="315"/>
        <end position="388"/>
    </location>
</feature>
<dbReference type="InterPro" id="IPR007219">
    <property type="entry name" value="XnlR_reg_dom"/>
</dbReference>
<feature type="region of interest" description="Disordered" evidence="2">
    <location>
        <begin position="787"/>
        <end position="807"/>
    </location>
</feature>
<dbReference type="GO" id="GO:0003677">
    <property type="term" value="F:DNA binding"/>
    <property type="evidence" value="ECO:0007669"/>
    <property type="project" value="InterPro"/>
</dbReference>
<dbReference type="Proteomes" id="UP000249363">
    <property type="component" value="Unassembled WGS sequence"/>
</dbReference>
<dbReference type="CDD" id="cd12148">
    <property type="entry name" value="fungal_TF_MHR"/>
    <property type="match status" value="1"/>
</dbReference>
<dbReference type="OrthoDB" id="3921198at2759"/>
<keyword evidence="1" id="KW-0539">Nucleus</keyword>
<gene>
    <name evidence="4" type="ORF">BHQ10_003974</name>
</gene>
<evidence type="ECO:0000256" key="1">
    <source>
        <dbReference type="ARBA" id="ARBA00023242"/>
    </source>
</evidence>
<reference evidence="4 5" key="1">
    <citation type="journal article" date="2017" name="Biotechnol. Biofuels">
        <title>Differential beta-glucosidase expression as a function of carbon source availability in Talaromyces amestolkiae: a genomic and proteomic approach.</title>
        <authorList>
            <person name="de Eugenio L.I."/>
            <person name="Mendez-Liter J.A."/>
            <person name="Nieto-Dominguez M."/>
            <person name="Alonso L."/>
            <person name="Gil-Munoz J."/>
            <person name="Barriuso J."/>
            <person name="Prieto A."/>
            <person name="Martinez M.J."/>
        </authorList>
    </citation>
    <scope>NUCLEOTIDE SEQUENCE [LARGE SCALE GENOMIC DNA]</scope>
    <source>
        <strain evidence="4 5">CIB</strain>
    </source>
</reference>
<dbReference type="GO" id="GO:0008270">
    <property type="term" value="F:zinc ion binding"/>
    <property type="evidence" value="ECO:0007669"/>
    <property type="project" value="InterPro"/>
</dbReference>
<dbReference type="GO" id="GO:0003700">
    <property type="term" value="F:DNA-binding transcription factor activity"/>
    <property type="evidence" value="ECO:0007669"/>
    <property type="project" value="InterPro"/>
</dbReference>
<keyword evidence="5" id="KW-1185">Reference proteome</keyword>
<dbReference type="GeneID" id="63793190"/>
<dbReference type="SMART" id="SM00906">
    <property type="entry name" value="Fungal_trans"/>
    <property type="match status" value="1"/>
</dbReference>
<evidence type="ECO:0000256" key="2">
    <source>
        <dbReference type="SAM" id="MobiDB-lite"/>
    </source>
</evidence>
<evidence type="ECO:0000313" key="4">
    <source>
        <dbReference type="EMBL" id="RAO67962.1"/>
    </source>
</evidence>
<dbReference type="STRING" id="1196081.A0A364KWM1"/>
<evidence type="ECO:0000259" key="3">
    <source>
        <dbReference type="SMART" id="SM00906"/>
    </source>
</evidence>
<accession>A0A364KWM1</accession>
<dbReference type="GO" id="GO:0006351">
    <property type="term" value="P:DNA-templated transcription"/>
    <property type="evidence" value="ECO:0007669"/>
    <property type="project" value="InterPro"/>
</dbReference>
<organism evidence="4 5">
    <name type="scientific">Talaromyces amestolkiae</name>
    <dbReference type="NCBI Taxonomy" id="1196081"/>
    <lineage>
        <taxon>Eukaryota</taxon>
        <taxon>Fungi</taxon>
        <taxon>Dikarya</taxon>
        <taxon>Ascomycota</taxon>
        <taxon>Pezizomycotina</taxon>
        <taxon>Eurotiomycetes</taxon>
        <taxon>Eurotiomycetidae</taxon>
        <taxon>Eurotiales</taxon>
        <taxon>Trichocomaceae</taxon>
        <taxon>Talaromyces</taxon>
        <taxon>Talaromyces sect. Talaromyces</taxon>
    </lineage>
</organism>
<proteinExistence type="predicted"/>
<dbReference type="AlphaFoldDB" id="A0A364KWM1"/>
<evidence type="ECO:0000313" key="5">
    <source>
        <dbReference type="Proteomes" id="UP000249363"/>
    </source>
</evidence>
<dbReference type="PANTHER" id="PTHR46910:SF15">
    <property type="entry name" value="PRNA PROTEIN"/>
    <property type="match status" value="1"/>
</dbReference>
<dbReference type="EMBL" id="MIKG01000006">
    <property type="protein sequence ID" value="RAO67962.1"/>
    <property type="molecule type" value="Genomic_DNA"/>
</dbReference>
<comment type="caution">
    <text evidence="4">The sequence shown here is derived from an EMBL/GenBank/DDBJ whole genome shotgun (WGS) entry which is preliminary data.</text>
</comment>
<dbReference type="InterPro" id="IPR050987">
    <property type="entry name" value="AtrR-like"/>
</dbReference>
<dbReference type="Pfam" id="PF04082">
    <property type="entry name" value="Fungal_trans"/>
    <property type="match status" value="1"/>
</dbReference>
<dbReference type="PANTHER" id="PTHR46910">
    <property type="entry name" value="TRANSCRIPTION FACTOR PDR1"/>
    <property type="match status" value="1"/>
</dbReference>
<dbReference type="RefSeq" id="XP_040732478.1">
    <property type="nucleotide sequence ID" value="XM_040876289.1"/>
</dbReference>
<sequence length="807" mass="90206">MELPPRSYLPLNKAKRPRVAEENRKRAVRAHRHRTESFTRDDEAEAERVRYMERILVHYVPNISLDILSLRKAAEDLQRDQRELSISEGPTIQAEADDLDDLAIDEENFSIRAFPDNTTQYSGEFSYLNFSMKIRRKIDEWMQSSAPEEREETLPFEERWRSTHLESGSSSVSAAIACLPPRYVAEFLINVANKYAQTNNFYVEEDWLRDKLAICYNNPDSLTSVDAASVCAILMLLAIGTQFAHMASPTPVNKINREESSTEDHRFSEDEVGLTFYHFASKLLPDIIATASVRSVQACLLIGTYLLPLDTSGLSYTYFGLAIKLAIQNGMHRRYTGEALDQHMQEVRNRVFWTAFTIEKRISILHGRPASITDTDVDANLPEDLPSLHSSTTSNNLTNMVALIKLTLKLGKVAEEISSLRKAHKWQQPYPLENLLTQRRELIEWWSTLPEETSCRDLNPASPLFRCNVHLKLDYCLTRIFMGRPFLFSNVRNGSLSSQKASASRSKLRNILVTDCVEAALEIVDLCRLLRDETGLARASYTEFSSCRAALLVILAQSLTKRTERLRNALTQGMGLIKIMSMGIGSARSAVTVIETLERAIRRLEDWSEIQGPTKEPQDSIDSGYERFKSWEMLWKTGPISPATGNSSVNGDKLQPTLKRKRDTTGIDFSSLSNASLLPNPTISYSTELAIPSDIAAGLLPGATTEPTNSNTDSKDFVNLENGNAQTPGDTSIFHQLDLAHSTNPAGLPQVPQFGFEGFISNFPQELDEFTAISCFDSDFLAQNAASSGASVDNMDGGASNGDGWLP</sequence>
<name>A0A364KWM1_TALAM</name>